<accession>A0A643LSP3</accession>
<dbReference type="PANTHER" id="PTHR30121">
    <property type="entry name" value="UNCHARACTERIZED PROTEIN YJGR-RELATED"/>
    <property type="match status" value="1"/>
</dbReference>
<dbReference type="InterPro" id="IPR051162">
    <property type="entry name" value="T4SS_component"/>
</dbReference>
<gene>
    <name evidence="3" type="ORF">FPG91_24035</name>
</gene>
<feature type="domain" description="Helicase HerA central" evidence="2">
    <location>
        <begin position="285"/>
        <end position="500"/>
    </location>
</feature>
<name>A0A643LSP3_BACTU</name>
<sequence length="702" mass="80285">MKLFGKKKKEKKKEKKKVEAEEKDELELEEEELEEEVPTQLDNQTTVFDVIAPEGMKIDAEDYGVIKQSLGSNTFFRPFYIPRDGYPRMMQTNWLNMLTSAGEVDVMIDIHKEPKAKAMRSLDMQLTMLRSNLSFQRTRGNIDQEKDLDAKIQDTNNLMDEIQFNENDSYMVSTMAVAYAESKKELDVLCEYLEDEMQASHFKIASTWNRVKSGLKAVMPLGAPNTLQDTYRNIDRRALCTFAPFVSGSGRFNGGIPIGKNKITGQVEFLNSFGNADYRPPNYNIGVTGISGSGKSLLLKMKLARETSLADTHAMIIDPEGEFVKITKRLGGINLNISPESNIIINPCAIAVTELQITDKDEELEALEQYDKKELVERDGVKYVRFVPILEKINEILGFFDIIIRGQDFDQPGLNVFQRTMLEDAIREVFDKHGITSHPSSLYTDEVKKVDGQLIQSQVRKPEPELKEIYDVIVENHGDDVKAEELIAAIRPFLRDGSKPLFDGQSHFGRGVETQLNESRVVNFNISHLEEGFLKPIAFHVILNYIWEHWIKSPEHAIKRKVLYVDEMWQFIDYEQTVNFLEKVARRSRKRNAGMCWASQDFVRILENVKARGILQSTFSYFFLEQNKIDKKKIQENFNLTAGELDIILNNPGKGEGIFRVGDSSVWIQTDPSDKEMMFIESNEAVLQELLNNMKKVQGYAG</sequence>
<evidence type="ECO:0000313" key="3">
    <source>
        <dbReference type="EMBL" id="KAB1349185.1"/>
    </source>
</evidence>
<dbReference type="Pfam" id="PF01935">
    <property type="entry name" value="DUF87"/>
    <property type="match status" value="1"/>
</dbReference>
<dbReference type="Gene3D" id="1.10.8.730">
    <property type="match status" value="1"/>
</dbReference>
<evidence type="ECO:0000259" key="2">
    <source>
        <dbReference type="Pfam" id="PF01935"/>
    </source>
</evidence>
<protein>
    <submittedName>
        <fullName evidence="3">DUF87 domain-containing protein</fullName>
    </submittedName>
</protein>
<feature type="region of interest" description="Disordered" evidence="1">
    <location>
        <begin position="1"/>
        <end position="40"/>
    </location>
</feature>
<evidence type="ECO:0000256" key="1">
    <source>
        <dbReference type="SAM" id="MobiDB-lite"/>
    </source>
</evidence>
<organism evidence="3">
    <name type="scientific">Bacillus thuringiensis</name>
    <dbReference type="NCBI Taxonomy" id="1428"/>
    <lineage>
        <taxon>Bacteria</taxon>
        <taxon>Bacillati</taxon>
        <taxon>Bacillota</taxon>
        <taxon>Bacilli</taxon>
        <taxon>Bacillales</taxon>
        <taxon>Bacillaceae</taxon>
        <taxon>Bacillus</taxon>
        <taxon>Bacillus cereus group</taxon>
    </lineage>
</organism>
<dbReference type="SUPFAM" id="SSF52540">
    <property type="entry name" value="P-loop containing nucleoside triphosphate hydrolases"/>
    <property type="match status" value="1"/>
</dbReference>
<dbReference type="InterPro" id="IPR027417">
    <property type="entry name" value="P-loop_NTPase"/>
</dbReference>
<dbReference type="AlphaFoldDB" id="A0A643LSP3"/>
<feature type="compositionally biased region" description="Acidic residues" evidence="1">
    <location>
        <begin position="21"/>
        <end position="37"/>
    </location>
</feature>
<dbReference type="InterPro" id="IPR002789">
    <property type="entry name" value="HerA_central"/>
</dbReference>
<feature type="compositionally biased region" description="Basic residues" evidence="1">
    <location>
        <begin position="1"/>
        <end position="15"/>
    </location>
</feature>
<dbReference type="KEGG" id="bthy:AQ980_30075"/>
<dbReference type="Gene3D" id="3.40.50.300">
    <property type="entry name" value="P-loop containing nucleotide triphosphate hydrolases"/>
    <property type="match status" value="1"/>
</dbReference>
<dbReference type="EMBL" id="VLPO01000048">
    <property type="protein sequence ID" value="KAB1349185.1"/>
    <property type="molecule type" value="Genomic_DNA"/>
</dbReference>
<proteinExistence type="predicted"/>
<comment type="caution">
    <text evidence="3">The sequence shown here is derived from an EMBL/GenBank/DDBJ whole genome shotgun (WGS) entry which is preliminary data.</text>
</comment>
<dbReference type="PANTHER" id="PTHR30121:SF6">
    <property type="entry name" value="SLR6007 PROTEIN"/>
    <property type="match status" value="1"/>
</dbReference>
<reference evidence="3" key="1">
    <citation type="submission" date="2019-07" db="EMBL/GenBank/DDBJ databases">
        <title>Draft genome sequence of Bacillus thuringiensis strain PT02.</title>
        <authorList>
            <person name="Nguyen H."/>
            <person name="Nguyen L.N."/>
            <person name="Nguyen H.T.T."/>
            <person name="Nguyen D.V."/>
            <person name="Le H.T.T."/>
        </authorList>
    </citation>
    <scope>NUCLEOTIDE SEQUENCE</scope>
    <source>
        <strain evidence="3">PT02</strain>
    </source>
</reference>